<evidence type="ECO:0000256" key="1">
    <source>
        <dbReference type="SAM" id="MobiDB-lite"/>
    </source>
</evidence>
<proteinExistence type="predicted"/>
<dbReference type="Gene3D" id="1.10.1200.10">
    <property type="entry name" value="ACP-like"/>
    <property type="match status" value="1"/>
</dbReference>
<organism evidence="3 4">
    <name type="scientific">Kitasatospora kazusensis</name>
    <dbReference type="NCBI Taxonomy" id="407974"/>
    <lineage>
        <taxon>Bacteria</taxon>
        <taxon>Bacillati</taxon>
        <taxon>Actinomycetota</taxon>
        <taxon>Actinomycetes</taxon>
        <taxon>Kitasatosporales</taxon>
        <taxon>Streptomycetaceae</taxon>
        <taxon>Kitasatospora</taxon>
    </lineage>
</organism>
<gene>
    <name evidence="3" type="ORF">GCM10009760_45130</name>
</gene>
<name>A0ABN2ZZ61_9ACTN</name>
<sequence length="113" mass="11801">MTGTTAVCSVTQRLRDALLDVSGVTPELLFGDPDGDGGDGGAGGGTAEELEEDLQLVDDLGFDSVMLMELKSRLEQHFPALGELTLPEVLPSLRTVGSIVGFLKRRLSSAGAL</sequence>
<feature type="region of interest" description="Disordered" evidence="1">
    <location>
        <begin position="28"/>
        <end position="48"/>
    </location>
</feature>
<dbReference type="InterPro" id="IPR036736">
    <property type="entry name" value="ACP-like_sf"/>
</dbReference>
<dbReference type="Proteomes" id="UP001422759">
    <property type="component" value="Unassembled WGS sequence"/>
</dbReference>
<dbReference type="SUPFAM" id="SSF47336">
    <property type="entry name" value="ACP-like"/>
    <property type="match status" value="1"/>
</dbReference>
<dbReference type="Pfam" id="PF00550">
    <property type="entry name" value="PP-binding"/>
    <property type="match status" value="1"/>
</dbReference>
<evidence type="ECO:0000259" key="2">
    <source>
        <dbReference type="PROSITE" id="PS50075"/>
    </source>
</evidence>
<accession>A0ABN2ZZ61</accession>
<dbReference type="InterPro" id="IPR009081">
    <property type="entry name" value="PP-bd_ACP"/>
</dbReference>
<protein>
    <recommendedName>
        <fullName evidence="2">Carrier domain-containing protein</fullName>
    </recommendedName>
</protein>
<evidence type="ECO:0000313" key="4">
    <source>
        <dbReference type="Proteomes" id="UP001422759"/>
    </source>
</evidence>
<dbReference type="PROSITE" id="PS50075">
    <property type="entry name" value="CARRIER"/>
    <property type="match status" value="1"/>
</dbReference>
<dbReference type="RefSeq" id="WP_344467730.1">
    <property type="nucleotide sequence ID" value="NZ_BAAANT010000029.1"/>
</dbReference>
<dbReference type="EMBL" id="BAAANT010000029">
    <property type="protein sequence ID" value="GAA2150581.1"/>
    <property type="molecule type" value="Genomic_DNA"/>
</dbReference>
<comment type="caution">
    <text evidence="3">The sequence shown here is derived from an EMBL/GenBank/DDBJ whole genome shotgun (WGS) entry which is preliminary data.</text>
</comment>
<evidence type="ECO:0000313" key="3">
    <source>
        <dbReference type="EMBL" id="GAA2150581.1"/>
    </source>
</evidence>
<keyword evidence="4" id="KW-1185">Reference proteome</keyword>
<feature type="domain" description="Carrier" evidence="2">
    <location>
        <begin position="8"/>
        <end position="107"/>
    </location>
</feature>
<reference evidence="3 4" key="1">
    <citation type="journal article" date="2019" name="Int. J. Syst. Evol. Microbiol.">
        <title>The Global Catalogue of Microorganisms (GCM) 10K type strain sequencing project: providing services to taxonomists for standard genome sequencing and annotation.</title>
        <authorList>
            <consortium name="The Broad Institute Genomics Platform"/>
            <consortium name="The Broad Institute Genome Sequencing Center for Infectious Disease"/>
            <person name="Wu L."/>
            <person name="Ma J."/>
        </authorList>
    </citation>
    <scope>NUCLEOTIDE SEQUENCE [LARGE SCALE GENOMIC DNA]</scope>
    <source>
        <strain evidence="3 4">JCM 14560</strain>
    </source>
</reference>